<dbReference type="EMBL" id="CP000781">
    <property type="protein sequence ID" value="ABS65384.1"/>
    <property type="molecule type" value="Genomic_DNA"/>
</dbReference>
<dbReference type="PhylomeDB" id="A7IBJ1"/>
<evidence type="ECO:0000313" key="1">
    <source>
        <dbReference type="EMBL" id="ABS65384.1"/>
    </source>
</evidence>
<dbReference type="HOGENOM" id="CLU_082089_0_0_5"/>
<evidence type="ECO:0000313" key="2">
    <source>
        <dbReference type="Proteomes" id="UP000002417"/>
    </source>
</evidence>
<dbReference type="eggNOG" id="COG0511">
    <property type="taxonomic scope" value="Bacteria"/>
</dbReference>
<organism evidence="1 2">
    <name type="scientific">Xanthobacter autotrophicus (strain ATCC BAA-1158 / Py2)</name>
    <dbReference type="NCBI Taxonomy" id="78245"/>
    <lineage>
        <taxon>Bacteria</taxon>
        <taxon>Pseudomonadati</taxon>
        <taxon>Pseudomonadota</taxon>
        <taxon>Alphaproteobacteria</taxon>
        <taxon>Hyphomicrobiales</taxon>
        <taxon>Xanthobacteraceae</taxon>
        <taxon>Xanthobacter</taxon>
    </lineage>
</organism>
<dbReference type="AlphaFoldDB" id="A7IBJ1"/>
<gene>
    <name evidence="1" type="ordered locus">Xaut_0125</name>
</gene>
<dbReference type="KEGG" id="xau:Xaut_0125"/>
<protein>
    <recommendedName>
        <fullName evidence="3">Xanthine dehydrogenase</fullName>
    </recommendedName>
</protein>
<sequence length="319" mass="34550">MALEGISTLNLQVFQAARLLLSMWRPEETRPVMSELQQQGRTRARRAFATILGTNEIASAVAVELHRRGYHVVLSHDPMPPVIRRKMAFHDALFEDDVSVDGVKAERADTGVHIRAGLARNAVQVTSLGLLDLIVLGTIDLLVDARMNKYQVTPDLRRLAKLTIGLGPGFSGGTNCDLAIETRPGKEGQIIQHGPTDAPDGIARPLGGAAADRFVRSKMPGRWHTAIEIGARAFKDFHIGYLGGESICAPFDGIVRGVVRDGTEVPAGVKLLEIDPRGRGADWTGLDARALVIAQAVSRALTFRNARIADAPSHPYLVK</sequence>
<keyword evidence="2" id="KW-1185">Reference proteome</keyword>
<name>A7IBJ1_XANP2</name>
<evidence type="ECO:0008006" key="3">
    <source>
        <dbReference type="Google" id="ProtNLM"/>
    </source>
</evidence>
<proteinExistence type="predicted"/>
<dbReference type="Proteomes" id="UP000002417">
    <property type="component" value="Chromosome"/>
</dbReference>
<accession>A7IBJ1</accession>
<dbReference type="STRING" id="78245.Xaut_0125"/>
<reference evidence="1 2" key="1">
    <citation type="submission" date="2007-07" db="EMBL/GenBank/DDBJ databases">
        <title>Complete sequence of chromosome of Xanthobacter autotrophicus Py2.</title>
        <authorList>
            <consortium name="US DOE Joint Genome Institute"/>
            <person name="Copeland A."/>
            <person name="Lucas S."/>
            <person name="Lapidus A."/>
            <person name="Barry K."/>
            <person name="Glavina del Rio T."/>
            <person name="Hammon N."/>
            <person name="Israni S."/>
            <person name="Dalin E."/>
            <person name="Tice H."/>
            <person name="Pitluck S."/>
            <person name="Sims D."/>
            <person name="Brettin T."/>
            <person name="Bruce D."/>
            <person name="Detter J.C."/>
            <person name="Han C."/>
            <person name="Tapia R."/>
            <person name="Brainard J."/>
            <person name="Schmutz J."/>
            <person name="Larimer F."/>
            <person name="Land M."/>
            <person name="Hauser L."/>
            <person name="Kyrpides N."/>
            <person name="Kim E."/>
            <person name="Ensigns S.A."/>
            <person name="Richardson P."/>
        </authorList>
    </citation>
    <scope>NUCLEOTIDE SEQUENCE [LARGE SCALE GENOMIC DNA]</scope>
    <source>
        <strain evidence="2">ATCC BAA-1158 / Py2</strain>
    </source>
</reference>